<organism evidence="1 2">
    <name type="scientific">Sandarakinorhabdus glacialis</name>
    <dbReference type="NCBI Taxonomy" id="1614636"/>
    <lineage>
        <taxon>Bacteria</taxon>
        <taxon>Pseudomonadati</taxon>
        <taxon>Pseudomonadota</taxon>
        <taxon>Alphaproteobacteria</taxon>
        <taxon>Sphingomonadales</taxon>
        <taxon>Sphingosinicellaceae</taxon>
        <taxon>Sandarakinorhabdus</taxon>
    </lineage>
</organism>
<accession>A0A916ZMY9</accession>
<dbReference type="EMBL" id="BMJM01000002">
    <property type="protein sequence ID" value="GGE04178.1"/>
    <property type="molecule type" value="Genomic_DNA"/>
</dbReference>
<name>A0A916ZMY9_9SPHN</name>
<dbReference type="RefSeq" id="WP_279380340.1">
    <property type="nucleotide sequence ID" value="NZ_BMJM01000002.1"/>
</dbReference>
<dbReference type="Proteomes" id="UP000635071">
    <property type="component" value="Unassembled WGS sequence"/>
</dbReference>
<reference evidence="1" key="2">
    <citation type="submission" date="2020-09" db="EMBL/GenBank/DDBJ databases">
        <authorList>
            <person name="Sun Q."/>
            <person name="Zhou Y."/>
        </authorList>
    </citation>
    <scope>NUCLEOTIDE SEQUENCE</scope>
    <source>
        <strain evidence="1">CGMCC 1.15519</strain>
    </source>
</reference>
<proteinExistence type="predicted"/>
<sequence length="44" mass="5132">MKVILQDYEPQVRAIGEAVVKPVVRKSRLRFNPVKSELRLFHAL</sequence>
<dbReference type="AlphaFoldDB" id="A0A916ZMY9"/>
<comment type="caution">
    <text evidence="1">The sequence shown here is derived from an EMBL/GenBank/DDBJ whole genome shotgun (WGS) entry which is preliminary data.</text>
</comment>
<gene>
    <name evidence="1" type="ORF">GCM10011529_08180</name>
</gene>
<reference evidence="1" key="1">
    <citation type="journal article" date="2014" name="Int. J. Syst. Evol. Microbiol.">
        <title>Complete genome sequence of Corynebacterium casei LMG S-19264T (=DSM 44701T), isolated from a smear-ripened cheese.</title>
        <authorList>
            <consortium name="US DOE Joint Genome Institute (JGI-PGF)"/>
            <person name="Walter F."/>
            <person name="Albersmeier A."/>
            <person name="Kalinowski J."/>
            <person name="Ruckert C."/>
        </authorList>
    </citation>
    <scope>NUCLEOTIDE SEQUENCE</scope>
    <source>
        <strain evidence="1">CGMCC 1.15519</strain>
    </source>
</reference>
<evidence type="ECO:0000313" key="2">
    <source>
        <dbReference type="Proteomes" id="UP000635071"/>
    </source>
</evidence>
<keyword evidence="2" id="KW-1185">Reference proteome</keyword>
<protein>
    <submittedName>
        <fullName evidence="1">Uncharacterized protein</fullName>
    </submittedName>
</protein>
<evidence type="ECO:0000313" key="1">
    <source>
        <dbReference type="EMBL" id="GGE04178.1"/>
    </source>
</evidence>